<feature type="domain" description="Ground-like" evidence="2">
    <location>
        <begin position="41"/>
        <end position="111"/>
    </location>
</feature>
<keyword evidence="4" id="KW-1185">Reference proteome</keyword>
<name>A0A0D8XG57_DICVI</name>
<feature type="signal peptide" evidence="1">
    <location>
        <begin position="1"/>
        <end position="15"/>
    </location>
</feature>
<reference evidence="3 4" key="1">
    <citation type="submission" date="2013-11" db="EMBL/GenBank/DDBJ databases">
        <title>Draft genome of the bovine lungworm Dictyocaulus viviparus.</title>
        <authorList>
            <person name="Mitreva M."/>
        </authorList>
    </citation>
    <scope>NUCLEOTIDE SEQUENCE [LARGE SCALE GENOMIC DNA]</scope>
    <source>
        <strain evidence="3 4">HannoverDv2000</strain>
    </source>
</reference>
<proteinExistence type="predicted"/>
<organism evidence="3 4">
    <name type="scientific">Dictyocaulus viviparus</name>
    <name type="common">Bovine lungworm</name>
    <dbReference type="NCBI Taxonomy" id="29172"/>
    <lineage>
        <taxon>Eukaryota</taxon>
        <taxon>Metazoa</taxon>
        <taxon>Ecdysozoa</taxon>
        <taxon>Nematoda</taxon>
        <taxon>Chromadorea</taxon>
        <taxon>Rhabditida</taxon>
        <taxon>Rhabditina</taxon>
        <taxon>Rhabditomorpha</taxon>
        <taxon>Strongyloidea</taxon>
        <taxon>Metastrongylidae</taxon>
        <taxon>Dictyocaulus</taxon>
    </lineage>
</organism>
<dbReference type="InterPro" id="IPR007284">
    <property type="entry name" value="Ground-like_dom"/>
</dbReference>
<gene>
    <name evidence="3" type="ORF">DICVIV_10392</name>
</gene>
<dbReference type="OrthoDB" id="5869497at2759"/>
<reference evidence="4" key="2">
    <citation type="journal article" date="2016" name="Sci. Rep.">
        <title>Dictyocaulus viviparus genome, variome and transcriptome elucidate lungworm biology and support future intervention.</title>
        <authorList>
            <person name="McNulty S.N."/>
            <person name="Strube C."/>
            <person name="Rosa B.A."/>
            <person name="Martin J.C."/>
            <person name="Tyagi R."/>
            <person name="Choi Y.J."/>
            <person name="Wang Q."/>
            <person name="Hallsworth Pepin K."/>
            <person name="Zhang X."/>
            <person name="Ozersky P."/>
            <person name="Wilson R.K."/>
            <person name="Sternberg P.W."/>
            <person name="Gasser R.B."/>
            <person name="Mitreva M."/>
        </authorList>
    </citation>
    <scope>NUCLEOTIDE SEQUENCE [LARGE SCALE GENOMIC DNA]</scope>
    <source>
        <strain evidence="4">HannoverDv2000</strain>
    </source>
</reference>
<feature type="chain" id="PRO_5012204210" evidence="1">
    <location>
        <begin position="16"/>
        <end position="113"/>
    </location>
</feature>
<sequence>MKFLCLISFIPLTSTLMFDLLGGLGNAFGGSSYVKNGVISDMNCNNDELKKIMEKVMSNDEAESQSKISTALISKNNNGVVICTSNPFKFSTSSSTDFCSVKNEKFTCYAFVF</sequence>
<dbReference type="EMBL" id="KN716544">
    <property type="protein sequence ID" value="KJH43593.1"/>
    <property type="molecule type" value="Genomic_DNA"/>
</dbReference>
<dbReference type="Proteomes" id="UP000053766">
    <property type="component" value="Unassembled WGS sequence"/>
</dbReference>
<accession>A0A0D8XG57</accession>
<keyword evidence="1" id="KW-0732">Signal</keyword>
<dbReference type="AlphaFoldDB" id="A0A0D8XG57"/>
<evidence type="ECO:0000256" key="1">
    <source>
        <dbReference type="SAM" id="SignalP"/>
    </source>
</evidence>
<dbReference type="Pfam" id="PF04155">
    <property type="entry name" value="Ground-like"/>
    <property type="match status" value="1"/>
</dbReference>
<evidence type="ECO:0000313" key="3">
    <source>
        <dbReference type="EMBL" id="KJH43593.1"/>
    </source>
</evidence>
<protein>
    <submittedName>
        <fullName evidence="3">Ground-like domain protein</fullName>
    </submittedName>
</protein>
<evidence type="ECO:0000313" key="4">
    <source>
        <dbReference type="Proteomes" id="UP000053766"/>
    </source>
</evidence>
<dbReference type="STRING" id="29172.A0A0D8XG57"/>
<evidence type="ECO:0000259" key="2">
    <source>
        <dbReference type="Pfam" id="PF04155"/>
    </source>
</evidence>